<organism evidence="1 2">
    <name type="scientific">Streptococcus suis (strain GZ1)</name>
    <dbReference type="NCBI Taxonomy" id="423211"/>
    <lineage>
        <taxon>Bacteria</taxon>
        <taxon>Bacillati</taxon>
        <taxon>Bacillota</taxon>
        <taxon>Bacilli</taxon>
        <taxon>Lactobacillales</taxon>
        <taxon>Streptococcaceae</taxon>
        <taxon>Streptococcus</taxon>
    </lineage>
</organism>
<dbReference type="Proteomes" id="UP000002359">
    <property type="component" value="Chromosome"/>
</dbReference>
<accession>D5AFZ1</accession>
<proteinExistence type="predicted"/>
<dbReference type="PATRIC" id="fig|423211.3.peg.289"/>
<dbReference type="KEGG" id="ssw:SSGZ1_0291"/>
<evidence type="ECO:0000313" key="1">
    <source>
        <dbReference type="EMBL" id="ADE30756.1"/>
    </source>
</evidence>
<dbReference type="AlphaFoldDB" id="D5AFZ1"/>
<sequence length="43" mass="5201">MYHLQKQVYQKPDFFGKDLAQKIKKVTLLLVESYFLILNENQK</sequence>
<reference evidence="1 2" key="1">
    <citation type="journal article" date="2009" name="J. Infect. Dis.">
        <title>Clinical, experimental, and genomic differences between intermediately pathogenic, highly pathogenic, and epidemic Streptococcus suis.</title>
        <authorList>
            <person name="Ye C."/>
            <person name="Zheng H."/>
            <person name="Zhang J."/>
            <person name="Jing H."/>
            <person name="Wang L."/>
            <person name="Xiong Y."/>
            <person name="Wang W."/>
            <person name="Zhou Z."/>
            <person name="Sun Q."/>
            <person name="Luo X."/>
            <person name="Du H."/>
            <person name="Gottschalk M."/>
            <person name="Xu J."/>
        </authorList>
    </citation>
    <scope>NUCLEOTIDE SEQUENCE [LARGE SCALE GENOMIC DNA]</scope>
    <source>
        <strain evidence="1 2">GZ1</strain>
    </source>
</reference>
<name>D5AFZ1_STRGZ</name>
<protein>
    <submittedName>
        <fullName evidence="1">Uncharacterized protein</fullName>
    </submittedName>
</protein>
<dbReference type="EMBL" id="CP000837">
    <property type="protein sequence ID" value="ADE30756.1"/>
    <property type="molecule type" value="Genomic_DNA"/>
</dbReference>
<evidence type="ECO:0000313" key="2">
    <source>
        <dbReference type="Proteomes" id="UP000002359"/>
    </source>
</evidence>
<dbReference type="HOGENOM" id="CLU_3240028_0_0_9"/>
<gene>
    <name evidence="1" type="ordered locus">SSGZ1_0291</name>
</gene>